<dbReference type="EMBL" id="BMJQ01000010">
    <property type="protein sequence ID" value="GGF29031.1"/>
    <property type="molecule type" value="Genomic_DNA"/>
</dbReference>
<feature type="signal peptide" evidence="1">
    <location>
        <begin position="1"/>
        <end position="21"/>
    </location>
</feature>
<organism evidence="2 3">
    <name type="scientific">Aliidongia dinghuensis</name>
    <dbReference type="NCBI Taxonomy" id="1867774"/>
    <lineage>
        <taxon>Bacteria</taxon>
        <taxon>Pseudomonadati</taxon>
        <taxon>Pseudomonadota</taxon>
        <taxon>Alphaproteobacteria</taxon>
        <taxon>Rhodospirillales</taxon>
        <taxon>Dongiaceae</taxon>
        <taxon>Aliidongia</taxon>
    </lineage>
</organism>
<protein>
    <submittedName>
        <fullName evidence="2">Uncharacterized protein</fullName>
    </submittedName>
</protein>
<dbReference type="AlphaFoldDB" id="A0A8J2YWS4"/>
<feature type="chain" id="PRO_5035213162" evidence="1">
    <location>
        <begin position="22"/>
        <end position="147"/>
    </location>
</feature>
<evidence type="ECO:0000256" key="1">
    <source>
        <dbReference type="SAM" id="SignalP"/>
    </source>
</evidence>
<dbReference type="Proteomes" id="UP000646365">
    <property type="component" value="Unassembled WGS sequence"/>
</dbReference>
<reference evidence="2" key="1">
    <citation type="journal article" date="2014" name="Int. J. Syst. Evol. Microbiol.">
        <title>Complete genome sequence of Corynebacterium casei LMG S-19264T (=DSM 44701T), isolated from a smear-ripened cheese.</title>
        <authorList>
            <consortium name="US DOE Joint Genome Institute (JGI-PGF)"/>
            <person name="Walter F."/>
            <person name="Albersmeier A."/>
            <person name="Kalinowski J."/>
            <person name="Ruckert C."/>
        </authorList>
    </citation>
    <scope>NUCLEOTIDE SEQUENCE</scope>
    <source>
        <strain evidence="2">CGMCC 1.15725</strain>
    </source>
</reference>
<reference evidence="2" key="2">
    <citation type="submission" date="2020-09" db="EMBL/GenBank/DDBJ databases">
        <authorList>
            <person name="Sun Q."/>
            <person name="Zhou Y."/>
        </authorList>
    </citation>
    <scope>NUCLEOTIDE SEQUENCE</scope>
    <source>
        <strain evidence="2">CGMCC 1.15725</strain>
    </source>
</reference>
<name>A0A8J2YWS4_9PROT</name>
<sequence>MKNKIATLVVLTLCAIGNSQAESLTDKLIQLGASKARDCLKLANSGGPYKADHLHAYADCVVSAVTPIQYSSGDEKLIDAGVYIGGKYILAREFGPIDQKTYGTLGVDQKNQIDSGYRWALAHLKESGVGKDAACAAIGWTDCKSLP</sequence>
<keyword evidence="3" id="KW-1185">Reference proteome</keyword>
<gene>
    <name evidence="2" type="ORF">GCM10011611_38890</name>
</gene>
<evidence type="ECO:0000313" key="3">
    <source>
        <dbReference type="Proteomes" id="UP000646365"/>
    </source>
</evidence>
<evidence type="ECO:0000313" key="2">
    <source>
        <dbReference type="EMBL" id="GGF29031.1"/>
    </source>
</evidence>
<accession>A0A8J2YWS4</accession>
<keyword evidence="1" id="KW-0732">Signal</keyword>
<comment type="caution">
    <text evidence="2">The sequence shown here is derived from an EMBL/GenBank/DDBJ whole genome shotgun (WGS) entry which is preliminary data.</text>
</comment>
<proteinExistence type="predicted"/>
<dbReference type="RefSeq" id="WP_189048801.1">
    <property type="nucleotide sequence ID" value="NZ_BMJQ01000010.1"/>
</dbReference>